<dbReference type="Gene3D" id="2.30.42.10">
    <property type="match status" value="1"/>
</dbReference>
<gene>
    <name evidence="2" type="ORF">H9814_01015</name>
</gene>
<evidence type="ECO:0000313" key="3">
    <source>
        <dbReference type="Proteomes" id="UP000824028"/>
    </source>
</evidence>
<reference evidence="2" key="1">
    <citation type="journal article" date="2021" name="PeerJ">
        <title>Extensive microbial diversity within the chicken gut microbiome revealed by metagenomics and culture.</title>
        <authorList>
            <person name="Gilroy R."/>
            <person name="Ravi A."/>
            <person name="Getino M."/>
            <person name="Pursley I."/>
            <person name="Horton D.L."/>
            <person name="Alikhan N.F."/>
            <person name="Baker D."/>
            <person name="Gharbi K."/>
            <person name="Hall N."/>
            <person name="Watson M."/>
            <person name="Adriaenssens E.M."/>
            <person name="Foster-Nyarko E."/>
            <person name="Jarju S."/>
            <person name="Secka A."/>
            <person name="Antonio M."/>
            <person name="Oren A."/>
            <person name="Chaudhuri R.R."/>
            <person name="La Ragione R."/>
            <person name="Hildebrand F."/>
            <person name="Pallen M.J."/>
        </authorList>
    </citation>
    <scope>NUCLEOTIDE SEQUENCE</scope>
    <source>
        <strain evidence="2">ChiHjej9B8-1298</strain>
    </source>
</reference>
<dbReference type="Gene3D" id="2.40.70.10">
    <property type="entry name" value="Acid Proteases"/>
    <property type="match status" value="1"/>
</dbReference>
<evidence type="ECO:0000256" key="1">
    <source>
        <dbReference type="SAM" id="SignalP"/>
    </source>
</evidence>
<feature type="chain" id="PRO_5039060258" evidence="1">
    <location>
        <begin position="20"/>
        <end position="382"/>
    </location>
</feature>
<dbReference type="Proteomes" id="UP000824028">
    <property type="component" value="Unassembled WGS sequence"/>
</dbReference>
<dbReference type="SUPFAM" id="SSF50630">
    <property type="entry name" value="Acid proteases"/>
    <property type="match status" value="1"/>
</dbReference>
<evidence type="ECO:0000313" key="2">
    <source>
        <dbReference type="EMBL" id="HIZ32116.1"/>
    </source>
</evidence>
<comment type="caution">
    <text evidence="2">The sequence shown here is derived from an EMBL/GenBank/DDBJ whole genome shotgun (WGS) entry which is preliminary data.</text>
</comment>
<keyword evidence="2" id="KW-0378">Hydrolase</keyword>
<dbReference type="AlphaFoldDB" id="A0A9D2E7A1"/>
<dbReference type="InterPro" id="IPR034122">
    <property type="entry name" value="Retropepsin-like_bacterial"/>
</dbReference>
<dbReference type="Pfam" id="PF13650">
    <property type="entry name" value="Asp_protease_2"/>
    <property type="match status" value="1"/>
</dbReference>
<dbReference type="CDD" id="cd05483">
    <property type="entry name" value="retropepsin_like_bacteria"/>
    <property type="match status" value="1"/>
</dbReference>
<organism evidence="2 3">
    <name type="scientific">Candidatus Bacteroides merdigallinarum</name>
    <dbReference type="NCBI Taxonomy" id="2838473"/>
    <lineage>
        <taxon>Bacteria</taxon>
        <taxon>Pseudomonadati</taxon>
        <taxon>Bacteroidota</taxon>
        <taxon>Bacteroidia</taxon>
        <taxon>Bacteroidales</taxon>
        <taxon>Bacteroidaceae</taxon>
        <taxon>Bacteroides</taxon>
    </lineage>
</organism>
<keyword evidence="1" id="KW-0732">Signal</keyword>
<protein>
    <submittedName>
        <fullName evidence="2">Retroviral-like aspartic protease family protein</fullName>
    </submittedName>
</protein>
<dbReference type="SUPFAM" id="SSF50156">
    <property type="entry name" value="PDZ domain-like"/>
    <property type="match status" value="1"/>
</dbReference>
<keyword evidence="2" id="KW-0645">Protease</keyword>
<dbReference type="EMBL" id="DXBX01000007">
    <property type="protein sequence ID" value="HIZ32116.1"/>
    <property type="molecule type" value="Genomic_DNA"/>
</dbReference>
<name>A0A9D2E7A1_9BACE</name>
<accession>A0A9D2E7A1</accession>
<proteinExistence type="predicted"/>
<dbReference type="InterPro" id="IPR021109">
    <property type="entry name" value="Peptidase_aspartic_dom_sf"/>
</dbReference>
<sequence length="382" mass="42403">MRFLLLLILYCLASLTSLAANLSDTIPLRLAHGLLLIPVQIDGQEHDFILDTGMSCSMVGTHLLKETDAPQDNRRTMDAAGRTNAVQAFRFNRLRIGSRQIQPLNVLPLPLDDTIWQCLGTEGFIGNDALQGLMLTIDTQAGHVILSESRKQPKAMKEYAVPMEWGENEIPYIAVQVGKLTMRETLFDTGSTSLFTPNEYSFRQLQTRFAPSEWGGRIADATSGSTAIALSGAVPQDSLWRVEFPQWSLGHTAFAGVTSVAGGQAPISSVGAPLTRYGKVILDYKRKEFYFMPYQQNAVQVKSAHDFQVQYADGRLFVGLVWPRSQAYAQGVRQGMRVTEADGQPLEDDFCRLIHLLDEKGRCTLTLEGEGEEESIHIDYVD</sequence>
<dbReference type="GO" id="GO:0006508">
    <property type="term" value="P:proteolysis"/>
    <property type="evidence" value="ECO:0007669"/>
    <property type="project" value="UniProtKB-KW"/>
</dbReference>
<reference evidence="2" key="2">
    <citation type="submission" date="2021-04" db="EMBL/GenBank/DDBJ databases">
        <authorList>
            <person name="Gilroy R."/>
        </authorList>
    </citation>
    <scope>NUCLEOTIDE SEQUENCE</scope>
    <source>
        <strain evidence="2">ChiHjej9B8-1298</strain>
    </source>
</reference>
<dbReference type="GO" id="GO:0008233">
    <property type="term" value="F:peptidase activity"/>
    <property type="evidence" value="ECO:0007669"/>
    <property type="project" value="UniProtKB-KW"/>
</dbReference>
<dbReference type="InterPro" id="IPR036034">
    <property type="entry name" value="PDZ_sf"/>
</dbReference>
<feature type="signal peptide" evidence="1">
    <location>
        <begin position="1"/>
        <end position="19"/>
    </location>
</feature>